<evidence type="ECO:0000313" key="1">
    <source>
        <dbReference type="EMBL" id="KAJ3813759.1"/>
    </source>
</evidence>
<dbReference type="EMBL" id="MU794985">
    <property type="protein sequence ID" value="KAJ3813759.1"/>
    <property type="molecule type" value="Genomic_DNA"/>
</dbReference>
<keyword evidence="1" id="KW-0378">Hydrolase</keyword>
<dbReference type="Proteomes" id="UP001163835">
    <property type="component" value="Unassembled WGS sequence"/>
</dbReference>
<proteinExistence type="predicted"/>
<evidence type="ECO:0000313" key="2">
    <source>
        <dbReference type="Proteomes" id="UP001163835"/>
    </source>
</evidence>
<protein>
    <submittedName>
        <fullName evidence="1">Endonuclease/exonuclease/phosphatase</fullName>
    </submittedName>
</protein>
<comment type="caution">
    <text evidence="1">The sequence shown here is derived from an EMBL/GenBank/DDBJ whole genome shotgun (WGS) entry which is preliminary data.</text>
</comment>
<accession>A0ACC1U9K7</accession>
<keyword evidence="2" id="KW-1185">Reference proteome</keyword>
<keyword evidence="1" id="KW-0540">Nuclease</keyword>
<organism evidence="1 2">
    <name type="scientific">Lentinula aff. lateritia</name>
    <dbReference type="NCBI Taxonomy" id="2804960"/>
    <lineage>
        <taxon>Eukaryota</taxon>
        <taxon>Fungi</taxon>
        <taxon>Dikarya</taxon>
        <taxon>Basidiomycota</taxon>
        <taxon>Agaricomycotina</taxon>
        <taxon>Agaricomycetes</taxon>
        <taxon>Agaricomycetidae</taxon>
        <taxon>Agaricales</taxon>
        <taxon>Marasmiineae</taxon>
        <taxon>Omphalotaceae</taxon>
        <taxon>Lentinula</taxon>
    </lineage>
</organism>
<sequence>MTSKRPSLTGEQVALSEARKAKKAKQNVAAPTTASLVDEVKGRIIDRKWIQIKDADNIPSGHRVKILTWNLLAQCLVKRELFPNSDCLKAVQREHMVYREMLQHNADILCLQEVDRLEKLLPVLENAGYAHRYAAGPNKKHGCLIAFKKDLYEEMGLKLILYDQENVRDTDEEGVSLYGSTFRTRNIGHIVALKHTQCDEGLVIATTHLFWHPKYVYEKARQAAILKREVVRFKQSIGHDDWPCIISGDFNFTPDDPVYSLIVGDPVLPVQEKKLRPSYVIHTTIDPVVATGASGTTDGNNENEQEGADPDQVITNARAARPVDGLLSLSELKNLFLSSGPPLKSAYDSSLRGYLESFSESNKPTRTFGDRVSIPSSRLGGYEPEWTSYTYYWKLVLDYIFILDAPQSQSTITGVLSGHRTEDLQLGLPQLGVCGSDHVLLSAEIVFAPTSTSA</sequence>
<gene>
    <name evidence="1" type="ORF">F5876DRAFT_34430</name>
</gene>
<reference evidence="1" key="1">
    <citation type="submission" date="2022-09" db="EMBL/GenBank/DDBJ databases">
        <title>A Global Phylogenomic Analysis of the Shiitake Genus Lentinula.</title>
        <authorList>
            <consortium name="DOE Joint Genome Institute"/>
            <person name="Sierra-Patev S."/>
            <person name="Min B."/>
            <person name="Naranjo-Ortiz M."/>
            <person name="Looney B."/>
            <person name="Konkel Z."/>
            <person name="Slot J.C."/>
            <person name="Sakamoto Y."/>
            <person name="Steenwyk J.L."/>
            <person name="Rokas A."/>
            <person name="Carro J."/>
            <person name="Camarero S."/>
            <person name="Ferreira P."/>
            <person name="Molpeceres G."/>
            <person name="Ruiz-Duenas F.J."/>
            <person name="Serrano A."/>
            <person name="Henrissat B."/>
            <person name="Drula E."/>
            <person name="Hughes K.W."/>
            <person name="Mata J.L."/>
            <person name="Ishikawa N.K."/>
            <person name="Vargas-Isla R."/>
            <person name="Ushijima S."/>
            <person name="Smith C.A."/>
            <person name="Ahrendt S."/>
            <person name="Andreopoulos W."/>
            <person name="He G."/>
            <person name="Labutti K."/>
            <person name="Lipzen A."/>
            <person name="Ng V."/>
            <person name="Riley R."/>
            <person name="Sandor L."/>
            <person name="Barry K."/>
            <person name="Martinez A.T."/>
            <person name="Xiao Y."/>
            <person name="Gibbons J.G."/>
            <person name="Terashima K."/>
            <person name="Grigoriev I.V."/>
            <person name="Hibbett D.S."/>
        </authorList>
    </citation>
    <scope>NUCLEOTIDE SEQUENCE</scope>
    <source>
        <strain evidence="1">TMI1499</strain>
    </source>
</reference>
<name>A0ACC1U9K7_9AGAR</name>
<keyword evidence="1" id="KW-0255">Endonuclease</keyword>